<evidence type="ECO:0000313" key="3">
    <source>
        <dbReference type="EMBL" id="KAL3774873.1"/>
    </source>
</evidence>
<dbReference type="GO" id="GO:0016020">
    <property type="term" value="C:membrane"/>
    <property type="evidence" value="ECO:0007669"/>
    <property type="project" value="GOC"/>
</dbReference>
<dbReference type="Gene3D" id="3.90.550.20">
    <property type="match status" value="1"/>
</dbReference>
<dbReference type="FunFam" id="3.90.550.20:FF:000005">
    <property type="entry name" value="Unplaced genomic scaffold supercont1.17, whole genome shotgun sequence"/>
    <property type="match status" value="1"/>
</dbReference>
<keyword evidence="1" id="KW-0808">Transferase</keyword>
<protein>
    <submittedName>
        <fullName evidence="3">Uncharacterized protein</fullName>
    </submittedName>
</protein>
<keyword evidence="2" id="KW-0472">Membrane</keyword>
<evidence type="ECO:0000256" key="2">
    <source>
        <dbReference type="SAM" id="Phobius"/>
    </source>
</evidence>
<dbReference type="Proteomes" id="UP001530400">
    <property type="component" value="Unassembled WGS sequence"/>
</dbReference>
<keyword evidence="2" id="KW-1133">Transmembrane helix</keyword>
<dbReference type="GO" id="GO:0006688">
    <property type="term" value="P:glycosphingolipid biosynthetic process"/>
    <property type="evidence" value="ECO:0007669"/>
    <property type="project" value="UniProtKB-ARBA"/>
</dbReference>
<comment type="caution">
    <text evidence="3">The sequence shown here is derived from an EMBL/GenBank/DDBJ whole genome shotgun (WGS) entry which is preliminary data.</text>
</comment>
<feature type="transmembrane region" description="Helical" evidence="2">
    <location>
        <begin position="364"/>
        <end position="386"/>
    </location>
</feature>
<dbReference type="AlphaFoldDB" id="A0ABD3NFV0"/>
<dbReference type="Pfam" id="PF04488">
    <property type="entry name" value="Gly_transf_sug"/>
    <property type="match status" value="1"/>
</dbReference>
<dbReference type="GO" id="GO:0006673">
    <property type="term" value="P:inositol phosphoceramide metabolic process"/>
    <property type="evidence" value="ECO:0007669"/>
    <property type="project" value="UniProtKB-ARBA"/>
</dbReference>
<gene>
    <name evidence="3" type="ORF">ACHAWO_001188</name>
</gene>
<dbReference type="InterPro" id="IPR007577">
    <property type="entry name" value="GlycoTrfase_DXD_sugar-bd_CS"/>
</dbReference>
<dbReference type="GO" id="GO:0016740">
    <property type="term" value="F:transferase activity"/>
    <property type="evidence" value="ECO:0007669"/>
    <property type="project" value="UniProtKB-KW"/>
</dbReference>
<sequence length="405" mass="46790">MNSFENTFNDSTILLLFEYDLSFDLSLRMQQQVKKGCRLRMRTIYFSFRKKIVHSKAGASSLEYQEAEMDRLCMTAVTAALFIIYWVACLGKELVQLIDSPTLGSVVLNQAQLQTKFPSHLRGGAALETNHHLLASLSTQYAAFESASRNNTTTVPKILHRMWRDENIRNEWRSSHLSCEDLYKERNWTTILWTDAAIRSFLSTHYAFFLPTYNSYPYDIQRVDAARYFILYHYGGVYLDLDIGCRDNKDLIDLVRAMESMQMKSMFPLTEPIGVSNDVMFATKGNAFFKELIETLPEKNRWYGLPYFTVLFSTGPMFLSLACIKHHQTNVQDVAVLSPALYSNSGARFFRHLKGSTWHTIDAIVVKLVLNNWLTVFATLIIVTIMRQRRRKDKHPAIKPHRLSV</sequence>
<proteinExistence type="predicted"/>
<dbReference type="SUPFAM" id="SSF53448">
    <property type="entry name" value="Nucleotide-diphospho-sugar transferases"/>
    <property type="match status" value="1"/>
</dbReference>
<reference evidence="3 4" key="1">
    <citation type="submission" date="2024-10" db="EMBL/GenBank/DDBJ databases">
        <title>Updated reference genomes for cyclostephanoid diatoms.</title>
        <authorList>
            <person name="Roberts W.R."/>
            <person name="Alverson A.J."/>
        </authorList>
    </citation>
    <scope>NUCLEOTIDE SEQUENCE [LARGE SCALE GENOMIC DNA]</scope>
    <source>
        <strain evidence="3 4">AJA010-31</strain>
    </source>
</reference>
<evidence type="ECO:0000313" key="4">
    <source>
        <dbReference type="Proteomes" id="UP001530400"/>
    </source>
</evidence>
<dbReference type="EMBL" id="JALLPJ020001175">
    <property type="protein sequence ID" value="KAL3774873.1"/>
    <property type="molecule type" value="Genomic_DNA"/>
</dbReference>
<dbReference type="PANTHER" id="PTHR32385:SF15">
    <property type="entry name" value="INOSITOL PHOSPHOCERAMIDE MANNOSYLTRANSFERASE 1"/>
    <property type="match status" value="1"/>
</dbReference>
<keyword evidence="4" id="KW-1185">Reference proteome</keyword>
<accession>A0ABD3NFV0</accession>
<keyword evidence="2" id="KW-0812">Transmembrane</keyword>
<dbReference type="InterPro" id="IPR051706">
    <property type="entry name" value="Glycosyltransferase_domain"/>
</dbReference>
<organism evidence="3 4">
    <name type="scientific">Cyclotella atomus</name>
    <dbReference type="NCBI Taxonomy" id="382360"/>
    <lineage>
        <taxon>Eukaryota</taxon>
        <taxon>Sar</taxon>
        <taxon>Stramenopiles</taxon>
        <taxon>Ochrophyta</taxon>
        <taxon>Bacillariophyta</taxon>
        <taxon>Coscinodiscophyceae</taxon>
        <taxon>Thalassiosirophycidae</taxon>
        <taxon>Stephanodiscales</taxon>
        <taxon>Stephanodiscaceae</taxon>
        <taxon>Cyclotella</taxon>
    </lineage>
</organism>
<name>A0ABD3NFV0_9STRA</name>
<evidence type="ECO:0000256" key="1">
    <source>
        <dbReference type="ARBA" id="ARBA00022679"/>
    </source>
</evidence>
<dbReference type="InterPro" id="IPR029044">
    <property type="entry name" value="Nucleotide-diphossugar_trans"/>
</dbReference>
<dbReference type="PANTHER" id="PTHR32385">
    <property type="entry name" value="MANNOSYL PHOSPHORYLINOSITOL CERAMIDE SYNTHASE"/>
    <property type="match status" value="1"/>
</dbReference>